<dbReference type="GO" id="GO:0006367">
    <property type="term" value="P:transcription initiation at RNA polymerase II promoter"/>
    <property type="evidence" value="ECO:0007669"/>
    <property type="project" value="EnsemblFungi"/>
</dbReference>
<dbReference type="SMR" id="C4R2U9"/>
<dbReference type="EMDB" id="EMD-0676"/>
<dbReference type="PDB" id="6J4X">
    <property type="method" value="EM"/>
    <property type="resolution" value="4.30 A"/>
    <property type="chains" value="D=1-186"/>
</dbReference>
<dbReference type="PDB" id="8H0W">
    <property type="method" value="EM"/>
    <property type="resolution" value="4.60 A"/>
    <property type="chains" value="D=1-186"/>
</dbReference>
<dbReference type="PDB" id="7WBV">
    <property type="method" value="EM"/>
    <property type="resolution" value="4.10 A"/>
    <property type="chains" value="D=1-186"/>
</dbReference>
<dbReference type="PDBsum" id="5X51"/>
<dbReference type="PDB" id="6J50">
    <property type="method" value="EM"/>
    <property type="resolution" value="4.70 A"/>
    <property type="chains" value="D=1-186"/>
</dbReference>
<evidence type="ECO:0007829" key="12">
    <source>
        <dbReference type="PDB" id="6A5L"/>
    </source>
</evidence>
<dbReference type="PDBsum" id="5XON"/>
<dbReference type="PDB" id="6A5O">
    <property type="method" value="EM"/>
    <property type="resolution" value="9.90 A"/>
    <property type="chains" value="D=1-186"/>
</dbReference>
<evidence type="ECO:0000256" key="2">
    <source>
        <dbReference type="ARBA" id="ARBA00023242"/>
    </source>
</evidence>
<dbReference type="EMDB" id="EMD-39227"/>
<dbReference type="EMDB" id="EMD-36251"/>
<dbReference type="EMDB" id="EMD-36252"/>
<dbReference type="KEGG" id="ppa:PAS_chr2-2_0104"/>
<evidence type="ECO:0007829" key="13">
    <source>
        <dbReference type="PDB" id="6A5O"/>
    </source>
</evidence>
<dbReference type="EMBL" id="FN392320">
    <property type="protein sequence ID" value="CAY69823.1"/>
    <property type="molecule type" value="Genomic_DNA"/>
</dbReference>
<evidence type="ECO:0007829" key="21">
    <source>
        <dbReference type="PDB" id="8H0W"/>
    </source>
</evidence>
<dbReference type="RefSeq" id="XP_002492103.1">
    <property type="nucleotide sequence ID" value="XM_002492058.1"/>
</dbReference>
<dbReference type="PDBsum" id="6INQ"/>
<evidence type="ECO:0007829" key="17">
    <source>
        <dbReference type="PDB" id="7WBW"/>
    </source>
</evidence>
<reference evidence="26" key="11">
    <citation type="journal article" date="2025" name="EMBO J.">
        <title>Structural basis of RNAPII transcription on the nucleosome containing histone variant H2A.B.</title>
        <authorList>
            <person name="Akatsu M."/>
            <person name="Hirano R."/>
            <person name="Kujirai T."/>
            <person name="Ogasawara M."/>
            <person name="Ehara H."/>
            <person name="Sekine S.I."/>
            <person name="Takizawa Y."/>
            <person name="Kurumizaka H."/>
        </authorList>
    </citation>
    <scope>STRUCTURE BY ELECTRON MICROSCOPY (3.50 ANGSTROMS)</scope>
</reference>
<evidence type="ECO:0007829" key="20">
    <source>
        <dbReference type="PDB" id="8H0V"/>
    </source>
</evidence>
<evidence type="ECO:0000313" key="6">
    <source>
        <dbReference type="EMBL" id="CAY69823.1"/>
    </source>
</evidence>
<dbReference type="PDB" id="5XOG">
    <property type="method" value="X-ray"/>
    <property type="resolution" value="3.00 A"/>
    <property type="chains" value="D=1-186"/>
</dbReference>
<dbReference type="OrthoDB" id="2186918at2759"/>
<dbReference type="EMDB" id="EMD-34415"/>
<dbReference type="EMDB" id="EMD-33436"/>
<dbReference type="InterPro" id="IPR045222">
    <property type="entry name" value="Rpb4-like"/>
</dbReference>
<evidence type="ECO:0007829" key="10">
    <source>
        <dbReference type="PDB" id="5XOG"/>
    </source>
</evidence>
<evidence type="ECO:0007829" key="8">
    <source>
        <dbReference type="PDB" id="5X4Z"/>
    </source>
</evidence>
<evidence type="ECO:0007829" key="26">
    <source>
        <dbReference type="PDB" id="9II7"/>
    </source>
</evidence>
<dbReference type="EMDB" id="EMD-33450"/>
<dbReference type="PDB" id="6IR9">
    <property type="method" value="EM"/>
    <property type="resolution" value="3.80 A"/>
    <property type="chains" value="D=1-186"/>
</dbReference>
<reference evidence="14 15" key="5">
    <citation type="journal article" date="2019" name="Science">
        <title>Structural insight into nucleosome transcription by RNA polymerase II with elongation factors.</title>
        <authorList>
            <person name="Ehara H."/>
            <person name="Kujirai T."/>
            <person name="Fujino Y."/>
            <person name="Shirouzu M."/>
            <person name="Kurumizaka H."/>
            <person name="Sekine S.I."/>
        </authorList>
    </citation>
    <scope>STRUCTURE BY ELECTRON MICROSCOPY (3.80 ANGSTROMS)</scope>
</reference>
<dbReference type="EMDB" id="EMD-33447"/>
<dbReference type="GO" id="GO:0000932">
    <property type="term" value="C:P-body"/>
    <property type="evidence" value="ECO:0007669"/>
    <property type="project" value="EnsemblFungi"/>
</dbReference>
<dbReference type="InParanoid" id="C4R2U9"/>
<evidence type="ECO:0000313" key="7">
    <source>
        <dbReference type="Proteomes" id="UP000000314"/>
    </source>
</evidence>
<dbReference type="GO" id="GO:0006368">
    <property type="term" value="P:transcription elongation by RNA polymerase II"/>
    <property type="evidence" value="ECO:0007669"/>
    <property type="project" value="EnsemblFungi"/>
</dbReference>
<dbReference type="PDBsum" id="6J4Y"/>
<reference evidence="18 19" key="7">
    <citation type="journal article" date="2022" name="Science">
        <title>Structural basis of nucleosome disassembly and reassembly by RNAPII elongation complex with FACT.</title>
        <authorList>
            <person name="Ehara H."/>
            <person name="Kujirai T."/>
            <person name="Shirouzu M."/>
            <person name="Kurumizaka H."/>
            <person name="Sekine S.I."/>
        </authorList>
    </citation>
    <scope>STRUCTURE BY ELECTRON MICROSCOPY (3.10 ANGSTROMS)</scope>
</reference>
<dbReference type="EMDB" id="EMD-9713"/>
<reference evidence="20 21" key="6">
    <citation type="journal article" date="2022" name="Nat. Commun.">
        <title>Structural basis of RNA polymerase II transcription on the chromatosome containing linker histone H1.</title>
        <authorList>
            <person name="Hirano R."/>
            <person name="Ehara H."/>
            <person name="Kujirai T."/>
            <person name="Uejima T."/>
            <person name="Takizawa Y."/>
            <person name="Sekine S.I."/>
            <person name="Kurumizaka H."/>
        </authorList>
    </citation>
    <scope>STRUCTURE BY ELECTRON MICROSCOPY (3.80 ANGSTROMS)</scope>
</reference>
<dbReference type="GO" id="GO:0000288">
    <property type="term" value="P:nuclear-transcribed mRNA catabolic process, deadenylation-dependent decay"/>
    <property type="evidence" value="ECO:0007669"/>
    <property type="project" value="EnsemblFungi"/>
</dbReference>
<dbReference type="Gene3D" id="1.20.1250.40">
    <property type="match status" value="1"/>
</dbReference>
<dbReference type="PDBsum" id="6A5U"/>
<dbReference type="OMA" id="EPLHPFE"/>
<dbReference type="EMDB" id="EMD-6986"/>
<dbReference type="PDB" id="8YFQ">
    <property type="method" value="EM"/>
    <property type="resolution" value="3.30 A"/>
    <property type="chains" value="D=1-186"/>
</dbReference>
<dbReference type="EMDB" id="EMD-39226"/>
<dbReference type="EMDB" id="EMD-6747"/>
<evidence type="ECO:0007829" key="22">
    <source>
        <dbReference type="PDB" id="8JH2"/>
    </source>
</evidence>
<reference evidence="6 7" key="1">
    <citation type="journal article" date="2009" name="Nat. Biotechnol.">
        <title>Genome sequence of the recombinant protein production host Pichia pastoris.</title>
        <authorList>
            <person name="De Schutter K."/>
            <person name="Lin Y.C."/>
            <person name="Tiels P."/>
            <person name="Van Hecke A."/>
            <person name="Glinka S."/>
            <person name="Weber-Lehmann J."/>
            <person name="Rouze P."/>
            <person name="Van de Peer Y."/>
            <person name="Callewaert N."/>
        </authorList>
    </citation>
    <scope>NUCLEOTIDE SEQUENCE [LARGE SCALE GENOMIC DNA]</scope>
    <source>
        <strain evidence="7">GS115 / ATCC 20864</strain>
    </source>
</reference>
<keyword evidence="7" id="KW-1185">Reference proteome</keyword>
<dbReference type="GO" id="GO:0000166">
    <property type="term" value="F:nucleotide binding"/>
    <property type="evidence" value="ECO:0007669"/>
    <property type="project" value="InterPro"/>
</dbReference>
<dbReference type="PDB" id="6J4Y">
    <property type="method" value="EM"/>
    <property type="resolution" value="4.30 A"/>
    <property type="chains" value="D=1-186"/>
</dbReference>
<dbReference type="PDB" id="7WBX">
    <property type="method" value="EM"/>
    <property type="resolution" value="4.00 A"/>
    <property type="chains" value="D=1-186"/>
</dbReference>
<dbReference type="EMDB" id="EMD-34416"/>
<dbReference type="PDB" id="6A5U">
    <property type="method" value="EM"/>
    <property type="resolution" value="7.60 A"/>
    <property type="chains" value="D=1-186"/>
</dbReference>
<dbReference type="PDBsum" id="6A5P"/>
<evidence type="ECO:0000259" key="5">
    <source>
        <dbReference type="SMART" id="SM00657"/>
    </source>
</evidence>
<dbReference type="PDB" id="6A5T">
    <property type="method" value="EM"/>
    <property type="resolution" value="6.70 A"/>
    <property type="chains" value="D=1-186"/>
</dbReference>
<dbReference type="PDB" id="6A5P">
    <property type="method" value="EM"/>
    <property type="resolution" value="7.00 A"/>
    <property type="chains" value="D=1-186"/>
</dbReference>
<dbReference type="AlphaFoldDB" id="C4R2U9"/>
<dbReference type="PDBsum" id="6J4Z"/>
<dbReference type="PDBsum" id="5X50"/>
<dbReference type="PDB" id="8YFR">
    <property type="method" value="EM"/>
    <property type="resolution" value="3.40 A"/>
    <property type="chains" value="D=1-186"/>
</dbReference>
<reference evidence="12 13" key="4">
    <citation type="journal article" date="2018" name="Science">
        <title>Structural basis of the nucleosome transition during RNA polymerase II passage.</title>
        <authorList>
            <person name="Kujirai T."/>
            <person name="Ehara H."/>
            <person name="Fujino Y."/>
            <person name="Shirouzu M."/>
            <person name="Sekine S.I."/>
            <person name="Kurumizaka H."/>
        </authorList>
    </citation>
    <scope>STRUCTURE BY ELECTRON MICROSCOPY (5.60 ANGSTROMS)</scope>
</reference>
<dbReference type="PDB" id="8JH2">
    <property type="method" value="EM"/>
    <property type="resolution" value="5.70 A"/>
    <property type="chains" value="D=1-186"/>
</dbReference>
<dbReference type="SMART" id="SM00657">
    <property type="entry name" value="RPOL4c"/>
    <property type="match status" value="1"/>
</dbReference>
<dbReference type="PDB" id="7WBW">
    <property type="method" value="EM"/>
    <property type="resolution" value="7.10 A"/>
    <property type="chains" value="D=1-186"/>
</dbReference>
<dbReference type="GO" id="GO:0005665">
    <property type="term" value="C:RNA polymerase II, core complex"/>
    <property type="evidence" value="ECO:0007669"/>
    <property type="project" value="EnsemblFungi"/>
</dbReference>
<evidence type="ECO:0000256" key="3">
    <source>
        <dbReference type="ARBA" id="ARBA00025724"/>
    </source>
</evidence>
<dbReference type="GO" id="GO:0003899">
    <property type="term" value="F:DNA-directed RNA polymerase activity"/>
    <property type="evidence" value="ECO:0007669"/>
    <property type="project" value="EnsemblFungi"/>
</dbReference>
<evidence type="ECO:0007829" key="11">
    <source>
        <dbReference type="PDB" id="5XON"/>
    </source>
</evidence>
<dbReference type="GO" id="GO:0031369">
    <property type="term" value="F:translation initiation factor binding"/>
    <property type="evidence" value="ECO:0007669"/>
    <property type="project" value="EnsemblFungi"/>
</dbReference>
<dbReference type="EMDB" id="EMD-33441"/>
<dbReference type="PDB" id="9II7">
    <property type="method" value="EM"/>
    <property type="resolution" value="3.50 A"/>
    <property type="chains" value="D=1-186"/>
</dbReference>
<dbReference type="EMDB" id="EMD-33313"/>
<dbReference type="PDB" id="7XSZ">
    <property type="method" value="EM"/>
    <property type="resolution" value="3.40 A"/>
    <property type="chains" value="D=1-186"/>
</dbReference>
<dbReference type="PDBsum" id="6IR9"/>
<dbReference type="PDB" id="6J51">
    <property type="method" value="EM"/>
    <property type="resolution" value="4.20 A"/>
    <property type="chains" value="D=1-186"/>
</dbReference>
<accession>C4R2U9</accession>
<evidence type="ECO:0007829" key="16">
    <source>
        <dbReference type="PDB" id="7WBV"/>
    </source>
</evidence>
<dbReference type="InterPro" id="IPR005574">
    <property type="entry name" value="Rpb4/RPC9"/>
</dbReference>
<dbReference type="PDBsum" id="6J51"/>
<dbReference type="EMDB" id="EMD-0675"/>
<dbReference type="PDB" id="7XSX">
    <property type="method" value="EM"/>
    <property type="resolution" value="3.80 A"/>
    <property type="chains" value="D=1-186"/>
</dbReference>
<dbReference type="PDB" id="5XON">
    <property type="method" value="EM"/>
    <property type="resolution" value="3.83 A"/>
    <property type="chains" value="D=1-186"/>
</dbReference>
<comment type="similarity">
    <text evidence="3">Belongs to the eukaryotic RPB4 RNA polymerase subunit family.</text>
</comment>
<dbReference type="EMDB" id="EMD-6985"/>
<dbReference type="EMDB" id="EMD-6984"/>
<name>C4R2U9_KOMPG</name>
<dbReference type="InterPro" id="IPR038324">
    <property type="entry name" value="Rpb4/RPC9_sf"/>
</dbReference>
<gene>
    <name evidence="6" type="ordered locus">PAS_chr2-2_0104</name>
</gene>
<dbReference type="PDB" id="5X50">
    <property type="method" value="X-ray"/>
    <property type="resolution" value="4.29 A"/>
    <property type="chains" value="D=1-186"/>
</dbReference>
<dbReference type="PDB" id="6INQ">
    <property type="method" value="EM"/>
    <property type="resolution" value="6.90 A"/>
    <property type="chains" value="D=1-186"/>
</dbReference>
<keyword evidence="2" id="KW-0539">Nucleus</keyword>
<dbReference type="PDB" id="7XTI">
    <property type="method" value="EM"/>
    <property type="resolution" value="3.90 A"/>
    <property type="chains" value="D=1-186"/>
</dbReference>
<evidence type="ECO:0007829" key="23">
    <source>
        <dbReference type="PDB" id="8JH3"/>
    </source>
</evidence>
<dbReference type="PDB" id="8H0V">
    <property type="method" value="EM"/>
    <property type="resolution" value="3.80 A"/>
    <property type="chains" value="D=1-186"/>
</dbReference>
<dbReference type="EMDB" id="EMD-34685"/>
<dbReference type="PDBsum" id="6A5R"/>
<comment type="subcellular location">
    <subcellularLocation>
        <location evidence="1">Nucleus</location>
    </subcellularLocation>
</comment>
<dbReference type="EMDB" id="EMD-32409"/>
<evidence type="ECO:0007829" key="24">
    <source>
        <dbReference type="PDB" id="8YFQ"/>
    </source>
</evidence>
<dbReference type="PDB" id="6A5L">
    <property type="method" value="EM"/>
    <property type="resolution" value="5.60 A"/>
    <property type="chains" value="D=1-186"/>
</dbReference>
<dbReference type="PDB" id="8JH3">
    <property type="method" value="EM"/>
    <property type="resolution" value="3.70 A"/>
    <property type="chains" value="D=1-186"/>
</dbReference>
<dbReference type="EMDB" id="EMD-32407"/>
<dbReference type="HOGENOM" id="CLU_110332_0_0_1"/>
<dbReference type="EMDB" id="EMD-33424"/>
<feature type="domain" description="RNA polymerase Rpb4/RPC9 core" evidence="5">
    <location>
        <begin position="42"/>
        <end position="185"/>
    </location>
</feature>
<dbReference type="IntAct" id="C4R2U9">
    <property type="interactions" value="4"/>
</dbReference>
<dbReference type="PDB" id="6J4W">
    <property type="method" value="EM"/>
    <property type="resolution" value="7.90 A"/>
    <property type="chains" value="D=1-186"/>
</dbReference>
<reference evidence="10 11" key="3">
    <citation type="journal article" date="2017" name="Science">
        <title>Structure of the complete elongation complex of RNA polymerase II with basal factors.</title>
        <authorList>
            <person name="Ehara H."/>
            <person name="Yokoyama T."/>
            <person name="Shigematsu H."/>
            <person name="Yokoyama S."/>
            <person name="Shirouzu M."/>
            <person name="Sekine S.I."/>
        </authorList>
    </citation>
    <scope>X-RAY CRYSTALLOGRAPHY (3.00 ANGSTROMS)</scope>
</reference>
<feature type="region of interest" description="Disordered" evidence="4">
    <location>
        <begin position="1"/>
        <end position="20"/>
    </location>
</feature>
<dbReference type="EMDB" id="EMD-36253"/>
<dbReference type="GO" id="GO:0003968">
    <property type="term" value="F:RNA-directed RNA polymerase activity"/>
    <property type="evidence" value="ECO:0007669"/>
    <property type="project" value="EnsemblFungi"/>
</dbReference>
<evidence type="ECO:0007829" key="25">
    <source>
        <dbReference type="PDB" id="8YFR"/>
    </source>
</evidence>
<dbReference type="EMDB" id="EMD-0672"/>
<dbReference type="Pfam" id="PF03874">
    <property type="entry name" value="RNA_pol_Rpb4"/>
    <property type="match status" value="1"/>
</dbReference>
<dbReference type="GO" id="GO:0003697">
    <property type="term" value="F:single-stranded DNA binding"/>
    <property type="evidence" value="ECO:0007669"/>
    <property type="project" value="EnsemblFungi"/>
</dbReference>
<keyword evidence="8 9" id="KW-0002">3D-structure</keyword>
<dbReference type="EMDB" id="EMD-60593"/>
<evidence type="ECO:0007829" key="18">
    <source>
        <dbReference type="PDB" id="7XN7"/>
    </source>
</evidence>
<sequence>MNVSTSTVGARRRRAKQQVDDEENATLLRLGPEFALKQYDHDGNEHDLIALSLSESRLLIREALKARSRARNGGVDIESSNGEIDDDELAKVTSGAVANGVVKKTLDYLNTFARFKDEETCTAVDQLLHNSSDCSVLHPFEIAQLSSLGCEDVDEAITLIPSLAAKKEVNLQRILDELNRLEDPYK</sequence>
<evidence type="ECO:0007829" key="14">
    <source>
        <dbReference type="PDB" id="6IR9"/>
    </source>
</evidence>
<dbReference type="eggNOG" id="KOG2351">
    <property type="taxonomic scope" value="Eukaryota"/>
</dbReference>
<dbReference type="GO" id="GO:0003727">
    <property type="term" value="F:single-stranded RNA binding"/>
    <property type="evidence" value="ECO:0007669"/>
    <property type="project" value="EnsemblFungi"/>
</dbReference>
<proteinExistence type="evidence at protein level"/>
<reference evidence="8 9" key="2">
    <citation type="journal article" date="2017" name="Biochem. Biophys. Res. Commun.">
        <title>Crystal structure of RNA polymerase II from Komagataella pastoris.</title>
        <authorList>
            <person name="Ehara H."/>
            <person name="Umehara T."/>
            <person name="Sekine S.I."/>
            <person name="Yokoyama S."/>
        </authorList>
    </citation>
    <scope>X-RAY CRYSTALLOGRAPHY (4.29 ANGSTROMS)</scope>
</reference>
<dbReference type="EMDB" id="EMD-0673"/>
<dbReference type="EMDB" id="EMD-0674"/>
<dbReference type="EMDB" id="EMD-6981"/>
<dbReference type="SUPFAM" id="SSF47819">
    <property type="entry name" value="HRDC-like"/>
    <property type="match status" value="1"/>
</dbReference>
<evidence type="ECO:0007829" key="15">
    <source>
        <dbReference type="PDB" id="6J4W"/>
    </source>
</evidence>
<reference evidence="24 25" key="10">
    <citation type="journal article" date="2024" name="Nat. Commun.">
        <title>Structural basis of eukaryotic transcription termination by the Rat1 exonuclease complex.</title>
        <authorList>
            <person name="Yanagisawa T."/>
            <person name="Murayama Y."/>
            <person name="Ehara H."/>
            <person name="Goto M."/>
            <person name="Aoki M."/>
            <person name="Sekine S.I."/>
        </authorList>
    </citation>
    <scope>STRUCTURE BY ELECTRON MICROSCOPY (3.30 ANGSTROMS)</scope>
</reference>
<dbReference type="EMDB" id="EMD-32408"/>
<dbReference type="InterPro" id="IPR010997">
    <property type="entry name" value="HRDC-like_sf"/>
</dbReference>
<dbReference type="PDB" id="5X4Z">
    <property type="method" value="X-ray"/>
    <property type="resolution" value="7.80 A"/>
    <property type="chains" value="D/P=1-186"/>
</dbReference>
<dbReference type="GO" id="GO:1990328">
    <property type="term" value="C:RPB4-RPB7 complex"/>
    <property type="evidence" value="ECO:0007669"/>
    <property type="project" value="EnsemblFungi"/>
</dbReference>
<dbReference type="PDB" id="6A5R">
    <property type="method" value="EM"/>
    <property type="resolution" value="8.70 A"/>
    <property type="chains" value="D=1-186"/>
</dbReference>
<dbReference type="FunCoup" id="C4R2U9">
    <property type="interactions" value="234"/>
</dbReference>
<dbReference type="PDBsum" id="6J4X"/>
<dbReference type="EMDB" id="EMD-6983"/>
<dbReference type="PANTHER" id="PTHR21297">
    <property type="entry name" value="DNA-DIRECTED RNA POLYMERASE II"/>
    <property type="match status" value="1"/>
</dbReference>
<dbReference type="PDB" id="5X51">
    <property type="method" value="X-ray"/>
    <property type="resolution" value="7.00 A"/>
    <property type="chains" value="D/P=1-186"/>
</dbReference>
<dbReference type="EMDB" id="EMD-33437"/>
<dbReference type="PDB" id="7XTD">
    <property type="method" value="EM"/>
    <property type="resolution" value="3.90 A"/>
    <property type="chains" value="D=1-186"/>
</dbReference>
<organism evidence="6 7">
    <name type="scientific">Komagataella phaffii (strain GS115 / ATCC 20864)</name>
    <name type="common">Yeast</name>
    <name type="synonym">Pichia pastoris</name>
    <dbReference type="NCBI Taxonomy" id="644223"/>
    <lineage>
        <taxon>Eukaryota</taxon>
        <taxon>Fungi</taxon>
        <taxon>Dikarya</taxon>
        <taxon>Ascomycota</taxon>
        <taxon>Saccharomycotina</taxon>
        <taxon>Pichiomycetes</taxon>
        <taxon>Pichiales</taxon>
        <taxon>Pichiaceae</taxon>
        <taxon>Komagataella</taxon>
    </lineage>
</organism>
<reference evidence="16 17" key="9">
    <citation type="journal article" date="2023" name="J. Mol. Biol.">
        <title>Structural Basis of Damaged Nucleotide Recognition by Transcribing RNA Polymerase II in the Nucleosome.</title>
        <authorList>
            <person name="Osumi K."/>
            <person name="Kujirai T."/>
            <person name="Ehara H."/>
            <person name="Ogasawara M."/>
            <person name="Kinoshita C."/>
            <person name="Saotome M."/>
            <person name="Kagawa W."/>
            <person name="Sekine S.I."/>
            <person name="Takizawa Y."/>
            <person name="Kurumizaka H."/>
        </authorList>
    </citation>
    <scope>STRUCTURE BY ELECTRON MICROSCOPY (4.00 ANGSTROMS)</scope>
</reference>
<dbReference type="PDBsum" id="6J50"/>
<dbReference type="GO" id="GO:0045948">
    <property type="term" value="P:positive regulation of translational initiation"/>
    <property type="evidence" value="ECO:0007669"/>
    <property type="project" value="EnsemblFungi"/>
</dbReference>
<dbReference type="EMDB" id="EMD-6982"/>
<dbReference type="EMDB" id="EMD-0671"/>
<evidence type="ECO:0007829" key="9">
    <source>
        <dbReference type="PDB" id="5X50"/>
    </source>
</evidence>
<dbReference type="PDBsum" id="6A5T"/>
<evidence type="ECO:0007829" key="19">
    <source>
        <dbReference type="PDB" id="7XSE"/>
    </source>
</evidence>
<evidence type="ECO:0000256" key="1">
    <source>
        <dbReference type="ARBA" id="ARBA00004123"/>
    </source>
</evidence>
<evidence type="ECO:0000256" key="4">
    <source>
        <dbReference type="SAM" id="MobiDB-lite"/>
    </source>
</evidence>
<dbReference type="PDBsum" id="6J4W"/>
<dbReference type="PDBsum" id="6A5O"/>
<dbReference type="PDBsum" id="5X4Z"/>
<dbReference type="PDB" id="7XT7">
    <property type="method" value="EM"/>
    <property type="resolution" value="4.20 A"/>
    <property type="chains" value="D=1-186"/>
</dbReference>
<dbReference type="PDBsum" id="5XOG"/>
<dbReference type="PDB" id="8JH4">
    <property type="method" value="EM"/>
    <property type="resolution" value="3.20 A"/>
    <property type="chains" value="D=1-186"/>
</dbReference>
<dbReference type="PDBsum" id="6A5L"/>
<dbReference type="GeneID" id="8199208"/>
<dbReference type="PDB" id="8HE5">
    <property type="method" value="EM"/>
    <property type="resolution" value="6.95 A"/>
    <property type="chains" value="D=1-186"/>
</dbReference>
<dbReference type="PDB" id="6J4Z">
    <property type="method" value="EM"/>
    <property type="resolution" value="4.10 A"/>
    <property type="chains" value="D=1-186"/>
</dbReference>
<dbReference type="PDB" id="7XN7">
    <property type="method" value="EM"/>
    <property type="resolution" value="3.10 A"/>
    <property type="chains" value="D=1-186"/>
</dbReference>
<reference evidence="22 23" key="8">
    <citation type="journal article" date="2023" name="J. Biol. Chem.">
        <title>Cryo-EM structures of RNA polymerase II-nucleosome complexes rewrapping transcribed DNA.</title>
        <authorList>
            <person name="Akatsu M."/>
            <person name="Ehara H."/>
            <person name="Kujirai T."/>
            <person name="Fujita R."/>
            <person name="Ito T."/>
            <person name="Osumi K."/>
            <person name="Ogasawara M."/>
            <person name="Takizawa Y."/>
            <person name="Sekine S.I."/>
            <person name="Kurumizaka H."/>
        </authorList>
    </citation>
    <scope>STRUCTURE BY ELECTRON MICROSCOPY (3.20 ANGSTROMS)</scope>
</reference>
<dbReference type="PDB" id="7XSE">
    <property type="method" value="EM"/>
    <property type="resolution" value="3.60 A"/>
    <property type="chains" value="D=1-186"/>
</dbReference>
<protein>
    <submittedName>
        <fullName evidence="6">RNA polymerase II subunit B32</fullName>
    </submittedName>
</protein>
<dbReference type="InterPro" id="IPR006590">
    <property type="entry name" value="RNA_pol_Rpb4/RPC9_core"/>
</dbReference>
<dbReference type="STRING" id="644223.C4R2U9"/>
<dbReference type="Proteomes" id="UP000000314">
    <property type="component" value="Chromosome 2"/>
</dbReference>
<dbReference type="EMDB" id="EMD-6980"/>